<dbReference type="InterPro" id="IPR030392">
    <property type="entry name" value="S74_ICA"/>
</dbReference>
<proteinExistence type="predicted"/>
<sequence length="441" mass="48162">MKLYIALTFICICSITYSQVGINTDTPTDGTALDINVNDKGILIPKVSLSGNNSLTGIDLVGVSLEEGVLVYNTNVVTGTNAINEGFYYWNGTDEWIALGNDADWSLDGNTLTSSDRLGSTNFIAVVVKTGNTDRFRFETNGTLRSVGNGTETSPSYSFVNSTNSGIYLSSSNLNLTFTSNGDDFLAHQSFGSSSQITFNPDGDPNMNLQIRGDSGVILNANPDRENIMIGNNSNPDYASLALAHSNKGFLPNRISIASLSNSAPLVSSPVDGVMAYNTSSSSNTEGMYVWDGRWKKFYTNAESLIPQFTGYNIGSSTNRYGTIFLTNTPDVSSDRRLKDNIIDVSVGLDEVLQMRPVSYYLKSDKTKNQLIGFIAQEMKELIPDVVETDENGMLSMRYSELIPVLTKAIQEQQAIIADQKSEISTLEERIARLEKIVLKK</sequence>
<organism evidence="3 4">
    <name type="scientific">Nonlabens dokdonensis</name>
    <dbReference type="NCBI Taxonomy" id="328515"/>
    <lineage>
        <taxon>Bacteria</taxon>
        <taxon>Pseudomonadati</taxon>
        <taxon>Bacteroidota</taxon>
        <taxon>Flavobacteriia</taxon>
        <taxon>Flavobacteriales</taxon>
        <taxon>Flavobacteriaceae</taxon>
        <taxon>Nonlabens</taxon>
    </lineage>
</organism>
<feature type="coiled-coil region" evidence="1">
    <location>
        <begin position="410"/>
        <end position="437"/>
    </location>
</feature>
<keyword evidence="1" id="KW-0175">Coiled coil</keyword>
<gene>
    <name evidence="3" type="ORF">LX97_01634</name>
</gene>
<dbReference type="EMBL" id="QKZR01000002">
    <property type="protein sequence ID" value="PZX40861.1"/>
    <property type="molecule type" value="Genomic_DNA"/>
</dbReference>
<evidence type="ECO:0000256" key="1">
    <source>
        <dbReference type="SAM" id="Coils"/>
    </source>
</evidence>
<evidence type="ECO:0000313" key="3">
    <source>
        <dbReference type="EMBL" id="PZX40861.1"/>
    </source>
</evidence>
<dbReference type="RefSeq" id="WP_015362830.1">
    <property type="nucleotide sequence ID" value="NZ_QKZR01000002.1"/>
</dbReference>
<evidence type="ECO:0000259" key="2">
    <source>
        <dbReference type="PROSITE" id="PS51688"/>
    </source>
</evidence>
<comment type="caution">
    <text evidence="3">The sequence shown here is derived from an EMBL/GenBank/DDBJ whole genome shotgun (WGS) entry which is preliminary data.</text>
</comment>
<dbReference type="Proteomes" id="UP000248584">
    <property type="component" value="Unassembled WGS sequence"/>
</dbReference>
<evidence type="ECO:0000313" key="4">
    <source>
        <dbReference type="Proteomes" id="UP000248584"/>
    </source>
</evidence>
<keyword evidence="4" id="KW-1185">Reference proteome</keyword>
<dbReference type="Pfam" id="PF13884">
    <property type="entry name" value="Peptidase_S74"/>
    <property type="match status" value="1"/>
</dbReference>
<name>A0ABX5PY71_9FLAO</name>
<dbReference type="PROSITE" id="PS51688">
    <property type="entry name" value="ICA"/>
    <property type="match status" value="1"/>
</dbReference>
<accession>A0ABX5PY71</accession>
<feature type="domain" description="Peptidase S74" evidence="2">
    <location>
        <begin position="334"/>
        <end position="431"/>
    </location>
</feature>
<reference evidence="3 4" key="1">
    <citation type="submission" date="2018-06" db="EMBL/GenBank/DDBJ databases">
        <title>Genomic Encyclopedia of Archaeal and Bacterial Type Strains, Phase II (KMG-II): from individual species to whole genera.</title>
        <authorList>
            <person name="Goeker M."/>
        </authorList>
    </citation>
    <scope>NUCLEOTIDE SEQUENCE [LARGE SCALE GENOMIC DNA]</scope>
    <source>
        <strain evidence="3 4">DSM 17205</strain>
    </source>
</reference>
<protein>
    <submittedName>
        <fullName evidence="3">Endosialidase-like protein</fullName>
    </submittedName>
</protein>